<dbReference type="PANTHER" id="PTHR19446">
    <property type="entry name" value="REVERSE TRANSCRIPTASES"/>
    <property type="match status" value="1"/>
</dbReference>
<feature type="region of interest" description="Disordered" evidence="1">
    <location>
        <begin position="49"/>
        <end position="70"/>
    </location>
</feature>
<protein>
    <recommendedName>
        <fullName evidence="2">Reverse transcriptase domain-containing protein</fullName>
    </recommendedName>
</protein>
<dbReference type="EMBL" id="CAJNJA010039413">
    <property type="protein sequence ID" value="CAE7756511.1"/>
    <property type="molecule type" value="Genomic_DNA"/>
</dbReference>
<feature type="compositionally biased region" description="Basic residues" evidence="1">
    <location>
        <begin position="49"/>
        <end position="62"/>
    </location>
</feature>
<accession>A0A812XW91</accession>
<dbReference type="InterPro" id="IPR043502">
    <property type="entry name" value="DNA/RNA_pol_sf"/>
</dbReference>
<feature type="non-terminal residue" evidence="3">
    <location>
        <position position="974"/>
    </location>
</feature>
<dbReference type="Gene3D" id="3.60.10.10">
    <property type="entry name" value="Endonuclease/exonuclease/phosphatase"/>
    <property type="match status" value="1"/>
</dbReference>
<name>A0A812XW91_9DINO</name>
<evidence type="ECO:0000313" key="4">
    <source>
        <dbReference type="Proteomes" id="UP000601435"/>
    </source>
</evidence>
<dbReference type="AlphaFoldDB" id="A0A812XW91"/>
<organism evidence="3 4">
    <name type="scientific">Symbiodinium necroappetens</name>
    <dbReference type="NCBI Taxonomy" id="1628268"/>
    <lineage>
        <taxon>Eukaryota</taxon>
        <taxon>Sar</taxon>
        <taxon>Alveolata</taxon>
        <taxon>Dinophyceae</taxon>
        <taxon>Suessiales</taxon>
        <taxon>Symbiodiniaceae</taxon>
        <taxon>Symbiodinium</taxon>
    </lineage>
</organism>
<dbReference type="Pfam" id="PF00078">
    <property type="entry name" value="RVT_1"/>
    <property type="match status" value="1"/>
</dbReference>
<feature type="compositionally biased region" description="Polar residues" evidence="1">
    <location>
        <begin position="737"/>
        <end position="752"/>
    </location>
</feature>
<dbReference type="CDD" id="cd01650">
    <property type="entry name" value="RT_nLTR_like"/>
    <property type="match status" value="1"/>
</dbReference>
<feature type="region of interest" description="Disordered" evidence="1">
    <location>
        <begin position="712"/>
        <end position="755"/>
    </location>
</feature>
<dbReference type="SUPFAM" id="SSF56219">
    <property type="entry name" value="DNase I-like"/>
    <property type="match status" value="1"/>
</dbReference>
<gene>
    <name evidence="3" type="ORF">SNEC2469_LOCUS21969</name>
</gene>
<evidence type="ECO:0000259" key="2">
    <source>
        <dbReference type="PROSITE" id="PS50878"/>
    </source>
</evidence>
<evidence type="ECO:0000313" key="3">
    <source>
        <dbReference type="EMBL" id="CAE7756511.1"/>
    </source>
</evidence>
<evidence type="ECO:0000256" key="1">
    <source>
        <dbReference type="SAM" id="MobiDB-lite"/>
    </source>
</evidence>
<dbReference type="PROSITE" id="PS50878">
    <property type="entry name" value="RT_POL"/>
    <property type="match status" value="1"/>
</dbReference>
<sequence>MHQIPLRFPDARVVAESATATGAANFQHASTPDTAKHSGEAAGQIARARRVKRAHQRAVRRARNSEDGTTMYRGRRLTLEQLGGAQESAVVMPPRPPQLPPSPNRRIRILSKNVGGLCTSTHDVFMNWLTSARNPYDVVFLQETHHGLGRAFTEYKVPGWTVISSPDPSHRWAGVALYISERLASGKHKALVASIRIPAFYAKARELDLHLQTRLAQATVSTAAELTRAPRERIQIRGPDNTILDPTQEFQHIYEYFTHLYQQGPDTCSTTYVLQHDYNVTDTEILTSLKQQKAGKAVPQGKVPPDVWKRCAHLLLPHVRRLFQQHLSAGAIDLPTDWRDGWLHLLPKPHKPTKTPANLRPIALQCPLGKCLARIIKTRILTHILPRLDQVPQYAYLPGRSTTNAISRIARHCREARQQLSGLRREVHDRRAGKACIQARGAALLSIDMSKAFDQVSHSYLAAAMRHLEIDEDTIQLTLALHQASYHIKHHQHEGCIALRNGIRQGCVLSPLLWVCVTTYMLHCLSQRTSLEWVRDEVTAFADDFICSFTLHKVEDAQLMSQRIQQLFLVLREAGMQANAEKSHFLVKAVGGPLHRWLAKRSFRQRGALFYDMGTPFEPLKLAYSSSIDYLGVVVSYGAFEQHSMDKRLRAARANQALLALKELESGTHTFPGKLQEQTWQAQVRPPFKMPLSAEEEVNQCFGHHLRAMATQEEAAATKRSPPREEGQASKWHKPSNKGSRGKGQNWSQSWGQERWQREWHGEEQTLSQKISGDELREVVGLLARLALKHEDTEAALRSDTSFMLYFNTRGMTITRALYNIAQDWRKLKDEGKLNQSLRVTLIIGMLTAMKEKMQTALHEEVRPSLEKHSWLTKANPPAWAYMTYNQEKEEQEVDAIKPPLPHAQAEATIQRIFELISMEGLLMKFHATRPMAPTYRSEVLPFVLMVSNRGALADELHNLLSILCNNACLSLIG</sequence>
<keyword evidence="4" id="KW-1185">Reference proteome</keyword>
<proteinExistence type="predicted"/>
<comment type="caution">
    <text evidence="3">The sequence shown here is derived from an EMBL/GenBank/DDBJ whole genome shotgun (WGS) entry which is preliminary data.</text>
</comment>
<dbReference type="InterPro" id="IPR036691">
    <property type="entry name" value="Endo/exonu/phosph_ase_sf"/>
</dbReference>
<dbReference type="SUPFAM" id="SSF56672">
    <property type="entry name" value="DNA/RNA polymerases"/>
    <property type="match status" value="1"/>
</dbReference>
<dbReference type="Proteomes" id="UP000601435">
    <property type="component" value="Unassembled WGS sequence"/>
</dbReference>
<dbReference type="OrthoDB" id="413103at2759"/>
<dbReference type="InterPro" id="IPR000477">
    <property type="entry name" value="RT_dom"/>
</dbReference>
<feature type="domain" description="Reverse transcriptase" evidence="2">
    <location>
        <begin position="327"/>
        <end position="635"/>
    </location>
</feature>
<reference evidence="3" key="1">
    <citation type="submission" date="2021-02" db="EMBL/GenBank/DDBJ databases">
        <authorList>
            <person name="Dougan E. K."/>
            <person name="Rhodes N."/>
            <person name="Thang M."/>
            <person name="Chan C."/>
        </authorList>
    </citation>
    <scope>NUCLEOTIDE SEQUENCE</scope>
</reference>